<evidence type="ECO:0000313" key="1">
    <source>
        <dbReference type="EMBL" id="KAJ8132364.1"/>
    </source>
</evidence>
<proteinExistence type="predicted"/>
<reference evidence="1" key="1">
    <citation type="submission" date="2022-12" db="EMBL/GenBank/DDBJ databases">
        <title>Genome Sequence of Lasiodiplodia mahajangana.</title>
        <authorList>
            <person name="Buettner E."/>
        </authorList>
    </citation>
    <scope>NUCLEOTIDE SEQUENCE</scope>
    <source>
        <strain evidence="1">VT137</strain>
    </source>
</reference>
<comment type="caution">
    <text evidence="1">The sequence shown here is derived from an EMBL/GenBank/DDBJ whole genome shotgun (WGS) entry which is preliminary data.</text>
</comment>
<sequence>MTAERTLGFDVNAPGTSVFIIQVVFLALAWITSLMRAFVKLVLLRKALVDDYLMLVALLGYTATGYFVFSAVIDGGLGRLPRELSLESNEVSLRSWFGNMALSGPVSGLARISIALFLLRITVKRWHRVVLHTIIGATAIMTIVYFFIVVFQCSPPSYFWLRIKEGAKGSCGHGMGVQAATLVWGSFAVAMDWLLGLLPIAILWGVRINRQSKVGIAAILSFGIIAGIALIVRLIFIRLDGPSPGDAVYGTLTVSISAIVELALGIIAGCIATLPPLFRRMGLHFGGSSKESALTDTIPWQRSFAGPEPRHQGAENLILMSPRRLEREQDARDDVETRRPRAKSPSTKRVLSSSNWDIDIEVAGPGDDGPLPSGKEIQIRTDIKVSSHPSRGNLSVSTIDFVDKPLPPPPPRPTARDRSIPRSRPLTPTLF</sequence>
<gene>
    <name evidence="1" type="ORF">O1611_g1262</name>
</gene>
<evidence type="ECO:0000313" key="2">
    <source>
        <dbReference type="Proteomes" id="UP001153332"/>
    </source>
</evidence>
<dbReference type="EMBL" id="JAPUUL010000140">
    <property type="protein sequence ID" value="KAJ8132364.1"/>
    <property type="molecule type" value="Genomic_DNA"/>
</dbReference>
<accession>A0ACC2JY22</accession>
<name>A0ACC2JY22_9PEZI</name>
<organism evidence="1 2">
    <name type="scientific">Lasiodiplodia mahajangana</name>
    <dbReference type="NCBI Taxonomy" id="1108764"/>
    <lineage>
        <taxon>Eukaryota</taxon>
        <taxon>Fungi</taxon>
        <taxon>Dikarya</taxon>
        <taxon>Ascomycota</taxon>
        <taxon>Pezizomycotina</taxon>
        <taxon>Dothideomycetes</taxon>
        <taxon>Dothideomycetes incertae sedis</taxon>
        <taxon>Botryosphaeriales</taxon>
        <taxon>Botryosphaeriaceae</taxon>
        <taxon>Lasiodiplodia</taxon>
    </lineage>
</organism>
<keyword evidence="2" id="KW-1185">Reference proteome</keyword>
<dbReference type="Proteomes" id="UP001153332">
    <property type="component" value="Unassembled WGS sequence"/>
</dbReference>
<protein>
    <submittedName>
        <fullName evidence="1">Uncharacterized protein</fullName>
    </submittedName>
</protein>